<name>A0AAX6I9L4_IRIPA</name>
<evidence type="ECO:0000313" key="2">
    <source>
        <dbReference type="Proteomes" id="UP001140949"/>
    </source>
</evidence>
<comment type="caution">
    <text evidence="1">The sequence shown here is derived from an EMBL/GenBank/DDBJ whole genome shotgun (WGS) entry which is preliminary data.</text>
</comment>
<proteinExistence type="predicted"/>
<keyword evidence="2" id="KW-1185">Reference proteome</keyword>
<organism evidence="1 2">
    <name type="scientific">Iris pallida</name>
    <name type="common">Sweet iris</name>
    <dbReference type="NCBI Taxonomy" id="29817"/>
    <lineage>
        <taxon>Eukaryota</taxon>
        <taxon>Viridiplantae</taxon>
        <taxon>Streptophyta</taxon>
        <taxon>Embryophyta</taxon>
        <taxon>Tracheophyta</taxon>
        <taxon>Spermatophyta</taxon>
        <taxon>Magnoliopsida</taxon>
        <taxon>Liliopsida</taxon>
        <taxon>Asparagales</taxon>
        <taxon>Iridaceae</taxon>
        <taxon>Iridoideae</taxon>
        <taxon>Irideae</taxon>
        <taxon>Iris</taxon>
    </lineage>
</organism>
<gene>
    <name evidence="1" type="ORF">M6B38_268960</name>
</gene>
<dbReference type="Proteomes" id="UP001140949">
    <property type="component" value="Unassembled WGS sequence"/>
</dbReference>
<evidence type="ECO:0000313" key="1">
    <source>
        <dbReference type="EMBL" id="KAJ6849942.1"/>
    </source>
</evidence>
<accession>A0AAX6I9L4</accession>
<reference evidence="1" key="1">
    <citation type="journal article" date="2023" name="GigaByte">
        <title>Genome assembly of the bearded iris, Iris pallida Lam.</title>
        <authorList>
            <person name="Bruccoleri R.E."/>
            <person name="Oakeley E.J."/>
            <person name="Faust A.M.E."/>
            <person name="Altorfer M."/>
            <person name="Dessus-Babus S."/>
            <person name="Burckhardt D."/>
            <person name="Oertli M."/>
            <person name="Naumann U."/>
            <person name="Petersen F."/>
            <person name="Wong J."/>
        </authorList>
    </citation>
    <scope>NUCLEOTIDE SEQUENCE</scope>
    <source>
        <strain evidence="1">GSM-AAB239-AS_SAM_17_03QT</strain>
    </source>
</reference>
<protein>
    <submittedName>
        <fullName evidence="1">Uncharacterized protein</fullName>
    </submittedName>
</protein>
<sequence>MLESRASLSRILVQYINWNSQGQDFLVDSSISVCLHSYFDS</sequence>
<dbReference type="EMBL" id="JANAVB010003398">
    <property type="protein sequence ID" value="KAJ6849942.1"/>
    <property type="molecule type" value="Genomic_DNA"/>
</dbReference>
<reference evidence="1" key="2">
    <citation type="submission" date="2023-04" db="EMBL/GenBank/DDBJ databases">
        <authorList>
            <person name="Bruccoleri R.E."/>
            <person name="Oakeley E.J."/>
            <person name="Faust A.-M."/>
            <person name="Dessus-Babus S."/>
            <person name="Altorfer M."/>
            <person name="Burckhardt D."/>
            <person name="Oertli M."/>
            <person name="Naumann U."/>
            <person name="Petersen F."/>
            <person name="Wong J."/>
        </authorList>
    </citation>
    <scope>NUCLEOTIDE SEQUENCE</scope>
    <source>
        <strain evidence="1">GSM-AAB239-AS_SAM_17_03QT</strain>
        <tissue evidence="1">Leaf</tissue>
    </source>
</reference>
<dbReference type="AlphaFoldDB" id="A0AAX6I9L4"/>